<evidence type="ECO:0000313" key="3">
    <source>
        <dbReference type="Proteomes" id="UP001408789"/>
    </source>
</evidence>
<dbReference type="InterPro" id="IPR027417">
    <property type="entry name" value="P-loop_NTPase"/>
</dbReference>
<dbReference type="PANTHER" id="PTHR23274">
    <property type="entry name" value="DNA HELICASE-RELATED"/>
    <property type="match status" value="1"/>
</dbReference>
<dbReference type="Pfam" id="PF21530">
    <property type="entry name" value="Pif1_2B_dom"/>
    <property type="match status" value="1"/>
</dbReference>
<dbReference type="EMBL" id="JBCNJP010000007">
    <property type="protein sequence ID" value="KAK9074748.1"/>
    <property type="molecule type" value="Genomic_DNA"/>
</dbReference>
<keyword evidence="3" id="KW-1185">Reference proteome</keyword>
<comment type="caution">
    <text evidence="2">The sequence shown here is derived from an EMBL/GenBank/DDBJ whole genome shotgun (WGS) entry which is preliminary data.</text>
</comment>
<organism evidence="2 3">
    <name type="scientific">Deinandra increscens subsp. villosa</name>
    <dbReference type="NCBI Taxonomy" id="3103831"/>
    <lineage>
        <taxon>Eukaryota</taxon>
        <taxon>Viridiplantae</taxon>
        <taxon>Streptophyta</taxon>
        <taxon>Embryophyta</taxon>
        <taxon>Tracheophyta</taxon>
        <taxon>Spermatophyta</taxon>
        <taxon>Magnoliopsida</taxon>
        <taxon>eudicotyledons</taxon>
        <taxon>Gunneridae</taxon>
        <taxon>Pentapetalae</taxon>
        <taxon>asterids</taxon>
        <taxon>campanulids</taxon>
        <taxon>Asterales</taxon>
        <taxon>Asteraceae</taxon>
        <taxon>Asteroideae</taxon>
        <taxon>Heliantheae alliance</taxon>
        <taxon>Madieae</taxon>
        <taxon>Madiinae</taxon>
        <taxon>Deinandra</taxon>
    </lineage>
</organism>
<dbReference type="AlphaFoldDB" id="A0AAP0DKL9"/>
<dbReference type="GO" id="GO:0005657">
    <property type="term" value="C:replication fork"/>
    <property type="evidence" value="ECO:0007669"/>
    <property type="project" value="TreeGrafter"/>
</dbReference>
<dbReference type="SUPFAM" id="SSF52540">
    <property type="entry name" value="P-loop containing nucleoside triphosphate hydrolases"/>
    <property type="match status" value="1"/>
</dbReference>
<feature type="domain" description="DNA helicase Pif1-like 2B" evidence="1">
    <location>
        <begin position="131"/>
        <end position="177"/>
    </location>
</feature>
<dbReference type="FunFam" id="3.40.50.300:FF:002884">
    <property type="entry name" value="ATP-dependent DNA helicase"/>
    <property type="match status" value="1"/>
</dbReference>
<evidence type="ECO:0000259" key="1">
    <source>
        <dbReference type="Pfam" id="PF21530"/>
    </source>
</evidence>
<proteinExistence type="predicted"/>
<sequence length="294" mass="32992">MRLAQGNESSDSESIKEFSEWLLQLGEGRLGGPNDGQAVITIPDDILIKDSADPLQDLIEFAYPSILQDFHDPTYWKERAVLAPTNEVVHDINDRLLSIDPGEEKEYFSSDSLCQTEHVDDIFNPNMYSPDFLNGLELSGLPPHRLLLKVGAPVMLLRNFDQKNGLCNGTRLQIVSLGKHVIEAEVISGSNLGFRTFLPRISMSPSDKSIPFKFQRRQFLISICFGMTINKSQGQSLSKVGLYLKNPCFSHGQLYVALSRVKSRSGLKVLILDEDERVTNQTRNVVYKSVFSNL</sequence>
<protein>
    <recommendedName>
        <fullName evidence="1">DNA helicase Pif1-like 2B domain-containing protein</fullName>
    </recommendedName>
</protein>
<evidence type="ECO:0000313" key="2">
    <source>
        <dbReference type="EMBL" id="KAK9074748.1"/>
    </source>
</evidence>
<accession>A0AAP0DKL9</accession>
<dbReference type="InterPro" id="IPR049163">
    <property type="entry name" value="Pif1-like_2B_dom"/>
</dbReference>
<dbReference type="GO" id="GO:0006260">
    <property type="term" value="P:DNA replication"/>
    <property type="evidence" value="ECO:0007669"/>
    <property type="project" value="TreeGrafter"/>
</dbReference>
<reference evidence="2 3" key="1">
    <citation type="submission" date="2024-04" db="EMBL/GenBank/DDBJ databases">
        <title>The reference genome of an endangered Asteraceae, Deinandra increscens subsp. villosa, native to the Central Coast of California.</title>
        <authorList>
            <person name="Guilliams M."/>
            <person name="Hasenstab-Lehman K."/>
            <person name="Meyer R."/>
            <person name="Mcevoy S."/>
        </authorList>
    </citation>
    <scope>NUCLEOTIDE SEQUENCE [LARGE SCALE GENOMIC DNA]</scope>
    <source>
        <tissue evidence="2">Leaf</tissue>
    </source>
</reference>
<dbReference type="PANTHER" id="PTHR23274:SF48">
    <property type="entry name" value="ATP-DEPENDENT DNA HELICASE"/>
    <property type="match status" value="1"/>
</dbReference>
<dbReference type="CDD" id="cd18809">
    <property type="entry name" value="SF1_C_RecD"/>
    <property type="match status" value="1"/>
</dbReference>
<name>A0AAP0DKL9_9ASTR</name>
<gene>
    <name evidence="2" type="ORF">SSX86_003066</name>
</gene>
<dbReference type="Proteomes" id="UP001408789">
    <property type="component" value="Unassembled WGS sequence"/>
</dbReference>